<protein>
    <submittedName>
        <fullName evidence="1">Uncharacterized protein</fullName>
    </submittedName>
</protein>
<proteinExistence type="predicted"/>
<dbReference type="EMBL" id="KY774314">
    <property type="protein sequence ID" value="ART30955.1"/>
    <property type="molecule type" value="Genomic_DNA"/>
</dbReference>
<geneLocation type="mitochondrion" evidence="1"/>
<accession>A0A1Y0B0J9</accession>
<evidence type="ECO:0000313" key="1">
    <source>
        <dbReference type="EMBL" id="ART30955.1"/>
    </source>
</evidence>
<sequence length="51" mass="5557">MYLLVVNELLHECCSSERVKTYSIVILLAICSSNHPCLSSTSLVLGIQGDC</sequence>
<keyword evidence="1" id="KW-0496">Mitochondrion</keyword>
<reference evidence="1" key="1">
    <citation type="submission" date="2017-03" db="EMBL/GenBank/DDBJ databases">
        <title>The mitochondrial genome of the carnivorous plant Utricularia reniformis (Lentibulariaceae): structure, comparative analysis and evolutionary landmarks.</title>
        <authorList>
            <person name="Silva S.R."/>
            <person name="Alvarenga D.O."/>
            <person name="Michael T.P."/>
            <person name="Miranda V.F.O."/>
            <person name="Varani A.M."/>
        </authorList>
    </citation>
    <scope>NUCLEOTIDE SEQUENCE</scope>
</reference>
<gene>
    <name evidence="1" type="ORF">AEK19_MT0709</name>
</gene>
<organism evidence="1">
    <name type="scientific">Utricularia reniformis</name>
    <dbReference type="NCBI Taxonomy" id="192314"/>
    <lineage>
        <taxon>Eukaryota</taxon>
        <taxon>Viridiplantae</taxon>
        <taxon>Streptophyta</taxon>
        <taxon>Embryophyta</taxon>
        <taxon>Tracheophyta</taxon>
        <taxon>Spermatophyta</taxon>
        <taxon>Magnoliopsida</taxon>
        <taxon>eudicotyledons</taxon>
        <taxon>Gunneridae</taxon>
        <taxon>Pentapetalae</taxon>
        <taxon>asterids</taxon>
        <taxon>lamiids</taxon>
        <taxon>Lamiales</taxon>
        <taxon>Lentibulariaceae</taxon>
        <taxon>Utricularia</taxon>
    </lineage>
</organism>
<name>A0A1Y0B0J9_9LAMI</name>
<dbReference type="AlphaFoldDB" id="A0A1Y0B0J9"/>